<dbReference type="PROSITE" id="PS50929">
    <property type="entry name" value="ABC_TM1F"/>
    <property type="match status" value="1"/>
</dbReference>
<proteinExistence type="predicted"/>
<feature type="transmembrane region" description="Helical" evidence="5">
    <location>
        <begin position="261"/>
        <end position="283"/>
    </location>
</feature>
<reference evidence="8 9" key="1">
    <citation type="submission" date="2023-07" db="EMBL/GenBank/DDBJ databases">
        <title>Functional and genomic diversity of the sorghum phyllosphere microbiome.</title>
        <authorList>
            <person name="Shade A."/>
        </authorList>
    </citation>
    <scope>NUCLEOTIDE SEQUENCE [LARGE SCALE GENOMIC DNA]</scope>
    <source>
        <strain evidence="8 9">SORGH_AS_1207</strain>
    </source>
</reference>
<keyword evidence="4 5" id="KW-0472">Membrane</keyword>
<evidence type="ECO:0000313" key="9">
    <source>
        <dbReference type="Proteomes" id="UP001226691"/>
    </source>
</evidence>
<keyword evidence="8" id="KW-0547">Nucleotide-binding</keyword>
<dbReference type="InterPro" id="IPR027417">
    <property type="entry name" value="P-loop_NTPase"/>
</dbReference>
<dbReference type="SUPFAM" id="SSF90123">
    <property type="entry name" value="ABC transporter transmembrane region"/>
    <property type="match status" value="1"/>
</dbReference>
<evidence type="ECO:0000256" key="4">
    <source>
        <dbReference type="ARBA" id="ARBA00023136"/>
    </source>
</evidence>
<evidence type="ECO:0000313" key="8">
    <source>
        <dbReference type="EMBL" id="MDQ1121766.1"/>
    </source>
</evidence>
<feature type="domain" description="ABC transmembrane type-1" evidence="7">
    <location>
        <begin position="41"/>
        <end position="313"/>
    </location>
</feature>
<dbReference type="Gene3D" id="3.40.50.300">
    <property type="entry name" value="P-loop containing nucleotide triphosphate hydrolases"/>
    <property type="match status" value="1"/>
</dbReference>
<name>A0ABU0TQ09_MICTR</name>
<dbReference type="Pfam" id="PF00664">
    <property type="entry name" value="ABC_membrane"/>
    <property type="match status" value="1"/>
</dbReference>
<dbReference type="RefSeq" id="WP_307479349.1">
    <property type="nucleotide sequence ID" value="NZ_JAUTBF010000001.1"/>
</dbReference>
<organism evidence="8 9">
    <name type="scientific">Microbacterium trichothecenolyticum</name>
    <name type="common">Aureobacterium trichothecenolyticum</name>
    <dbReference type="NCBI Taxonomy" id="69370"/>
    <lineage>
        <taxon>Bacteria</taxon>
        <taxon>Bacillati</taxon>
        <taxon>Actinomycetota</taxon>
        <taxon>Actinomycetes</taxon>
        <taxon>Micrococcales</taxon>
        <taxon>Microbacteriaceae</taxon>
        <taxon>Microbacterium</taxon>
    </lineage>
</organism>
<evidence type="ECO:0000256" key="2">
    <source>
        <dbReference type="ARBA" id="ARBA00022692"/>
    </source>
</evidence>
<accession>A0ABU0TQ09</accession>
<dbReference type="InterPro" id="IPR003439">
    <property type="entry name" value="ABC_transporter-like_ATP-bd"/>
</dbReference>
<protein>
    <submittedName>
        <fullName evidence="8">ABC transport system ATP-binding protein</fullName>
    </submittedName>
</protein>
<gene>
    <name evidence="8" type="ORF">QE412_000339</name>
</gene>
<dbReference type="InterPro" id="IPR011527">
    <property type="entry name" value="ABC1_TM_dom"/>
</dbReference>
<dbReference type="Gene3D" id="1.20.1560.10">
    <property type="entry name" value="ABC transporter type 1, transmembrane domain"/>
    <property type="match status" value="1"/>
</dbReference>
<keyword evidence="2 5" id="KW-0812">Transmembrane</keyword>
<feature type="domain" description="ABC transporter" evidence="6">
    <location>
        <begin position="253"/>
        <end position="520"/>
    </location>
</feature>
<dbReference type="GO" id="GO:0005524">
    <property type="term" value="F:ATP binding"/>
    <property type="evidence" value="ECO:0007669"/>
    <property type="project" value="UniProtKB-KW"/>
</dbReference>
<dbReference type="PANTHER" id="PTHR24221:SF654">
    <property type="entry name" value="ATP-BINDING CASSETTE SUB-FAMILY B MEMBER 6"/>
    <property type="match status" value="1"/>
</dbReference>
<evidence type="ECO:0000256" key="1">
    <source>
        <dbReference type="ARBA" id="ARBA00004651"/>
    </source>
</evidence>
<dbReference type="EMBL" id="JAUTBF010000001">
    <property type="protein sequence ID" value="MDQ1121766.1"/>
    <property type="molecule type" value="Genomic_DNA"/>
</dbReference>
<dbReference type="SUPFAM" id="SSF52540">
    <property type="entry name" value="P-loop containing nucleoside triphosphate hydrolases"/>
    <property type="match status" value="1"/>
</dbReference>
<feature type="transmembrane region" description="Helical" evidence="5">
    <location>
        <begin position="164"/>
        <end position="192"/>
    </location>
</feature>
<evidence type="ECO:0000259" key="7">
    <source>
        <dbReference type="PROSITE" id="PS50929"/>
    </source>
</evidence>
<evidence type="ECO:0000256" key="5">
    <source>
        <dbReference type="SAM" id="Phobius"/>
    </source>
</evidence>
<dbReference type="PANTHER" id="PTHR24221">
    <property type="entry name" value="ATP-BINDING CASSETTE SUB-FAMILY B"/>
    <property type="match status" value="1"/>
</dbReference>
<sequence>MLLQAPAEPLATREVPFTAATTPRRWTLRVMGAAPRYTIPAAALSITHQLGEALVPIVMGLAIERAVTTGDPVQLLLWLGVLAADFLVLSFSWRFGSRLAELGMLTVQHRLRTTVAAHLLQRPPRPGRPSEQPGVALSIATSDANRLSEAVEIGVYPVGQLAAVLFGGAVLVTISWPLGVAVLVGAPVLLWLTERAGRPLRDRSGQEQEAAAVAAGRAADLLSGYRVVRGIGAEAEATRRYGRASRAALADTVRARRTEGVFGGAMSIVTGLFLTAVAVVAAVLTLSGVLGLGEFIAVVGLAQFLLEPLQVLALYTGAWWASATASAARVLDVLRDGEPLADVVDQPPRPVNLPDVHAGELVVIACDGSRADDVVAALRARHPDALHAPHAAHLFAGSVSENVAGSETDAAARDAALHAAACDELAELLPEGLDSRVGENGTALSGGQRQRVALARAIARDAELLVLHDPTTAVDAVTEARIAERVRTVRRGRRTVIVTRTPAFAAVADRVVRITDGDPA</sequence>
<dbReference type="InterPro" id="IPR036640">
    <property type="entry name" value="ABC1_TM_sf"/>
</dbReference>
<dbReference type="InterPro" id="IPR039421">
    <property type="entry name" value="Type_1_exporter"/>
</dbReference>
<comment type="subcellular location">
    <subcellularLocation>
        <location evidence="1">Cell membrane</location>
        <topology evidence="1">Multi-pass membrane protein</topology>
    </subcellularLocation>
</comment>
<evidence type="ECO:0000256" key="3">
    <source>
        <dbReference type="ARBA" id="ARBA00022989"/>
    </source>
</evidence>
<dbReference type="Proteomes" id="UP001226691">
    <property type="component" value="Unassembled WGS sequence"/>
</dbReference>
<dbReference type="CDD" id="cd07346">
    <property type="entry name" value="ABC_6TM_exporters"/>
    <property type="match status" value="1"/>
</dbReference>
<dbReference type="Pfam" id="PF00005">
    <property type="entry name" value="ABC_tran"/>
    <property type="match status" value="1"/>
</dbReference>
<keyword evidence="3 5" id="KW-1133">Transmembrane helix</keyword>
<keyword evidence="8" id="KW-0067">ATP-binding</keyword>
<dbReference type="PROSITE" id="PS00211">
    <property type="entry name" value="ABC_TRANSPORTER_1"/>
    <property type="match status" value="1"/>
</dbReference>
<keyword evidence="9" id="KW-1185">Reference proteome</keyword>
<comment type="caution">
    <text evidence="8">The sequence shown here is derived from an EMBL/GenBank/DDBJ whole genome shotgun (WGS) entry which is preliminary data.</text>
</comment>
<dbReference type="PROSITE" id="PS50893">
    <property type="entry name" value="ABC_TRANSPORTER_2"/>
    <property type="match status" value="1"/>
</dbReference>
<evidence type="ECO:0000259" key="6">
    <source>
        <dbReference type="PROSITE" id="PS50893"/>
    </source>
</evidence>
<dbReference type="InterPro" id="IPR017871">
    <property type="entry name" value="ABC_transporter-like_CS"/>
</dbReference>